<feature type="transmembrane region" description="Helical" evidence="2">
    <location>
        <begin position="461"/>
        <end position="482"/>
    </location>
</feature>
<accession>A0A6P5ZHJ3</accession>
<dbReference type="Pfam" id="PF12796">
    <property type="entry name" value="Ank_2"/>
    <property type="match status" value="1"/>
</dbReference>
<evidence type="ECO:0000256" key="1">
    <source>
        <dbReference type="PROSITE-ProRule" id="PRU00023"/>
    </source>
</evidence>
<organism evidence="4 5">
    <name type="scientific">Durio zibethinus</name>
    <name type="common">Durian</name>
    <dbReference type="NCBI Taxonomy" id="66656"/>
    <lineage>
        <taxon>Eukaryota</taxon>
        <taxon>Viridiplantae</taxon>
        <taxon>Streptophyta</taxon>
        <taxon>Embryophyta</taxon>
        <taxon>Tracheophyta</taxon>
        <taxon>Spermatophyta</taxon>
        <taxon>Magnoliopsida</taxon>
        <taxon>eudicotyledons</taxon>
        <taxon>Gunneridae</taxon>
        <taxon>Pentapetalae</taxon>
        <taxon>rosids</taxon>
        <taxon>malvids</taxon>
        <taxon>Malvales</taxon>
        <taxon>Malvaceae</taxon>
        <taxon>Helicteroideae</taxon>
        <taxon>Durio</taxon>
    </lineage>
</organism>
<reference evidence="5" key="1">
    <citation type="submission" date="2025-08" db="UniProtKB">
        <authorList>
            <consortium name="RefSeq"/>
        </authorList>
    </citation>
    <scope>IDENTIFICATION</scope>
    <source>
        <tissue evidence="5">Fruit stalk</tissue>
    </source>
</reference>
<dbReference type="SMART" id="SM00248">
    <property type="entry name" value="ANK"/>
    <property type="match status" value="2"/>
</dbReference>
<feature type="transmembrane region" description="Helical" evidence="2">
    <location>
        <begin position="537"/>
        <end position="562"/>
    </location>
</feature>
<sequence>MMTEASGTEDDGLYLPELYKAVVKGDWESATTFFHCHSADMDNPRISKQLKTALHLAVGTGRSNHFVQKTLDCMQPSDLALQDDNGETALTIAATVGNLEAAKLLVNKNPDLPIPSRRKCTASAPSITAADGIQPSPYDGESGVTILILLVLVGFYDGCLMRNYLADVALDLLKKNPGMGSQVFCRRNSSEYFGCVPPRFDKFTENRNRADTENPAESTEVEAQTSSYLRNCTSYVFNHLGDESQLFIQTKFMLKYLKFVVKHYSALELEILVYMAEAPCVILGRSRKIRNGTPNLPVKNIRETKVMHDQVLEIVRLLCTYAAGLDVSQAAALLRNPLLLAGEFGIPKIIEEIAEQLPHKVRKFDRQEHGIFQRAVISSRHLAPPHQLNLFSGAALQMQRKLQWYKCQNYHFQAVENFLPPAFREMKNHEGKKPAVFTEAHKDLVIEGEKWMKDTANSCTVVVALIATVVFAAAITVPGGNADSGYRIFFREKAFIIFAVSDAPSLFSSTAAILMFLSILTARHAEDDFLYALPERLILGLLTLFISITSMMIAFSSTLYLVFGQVKTWILTSVAGSTCLLVVLFVYLQFPLLLVMINSTYGAGIFAKQSKRPLC</sequence>
<protein>
    <submittedName>
        <fullName evidence="5">Uncharacterized protein LOC111300879</fullName>
    </submittedName>
</protein>
<dbReference type="AlphaFoldDB" id="A0A6P5ZHJ3"/>
<dbReference type="PROSITE" id="PS50297">
    <property type="entry name" value="ANK_REP_REGION"/>
    <property type="match status" value="1"/>
</dbReference>
<dbReference type="PROSITE" id="PS50088">
    <property type="entry name" value="ANK_REPEAT"/>
    <property type="match status" value="1"/>
</dbReference>
<gene>
    <name evidence="5" type="primary">LOC111300879</name>
</gene>
<proteinExistence type="predicted"/>
<evidence type="ECO:0000259" key="3">
    <source>
        <dbReference type="Pfam" id="PF13962"/>
    </source>
</evidence>
<dbReference type="InterPro" id="IPR026961">
    <property type="entry name" value="PGG_dom"/>
</dbReference>
<keyword evidence="4" id="KW-1185">Reference proteome</keyword>
<dbReference type="InterPro" id="IPR036770">
    <property type="entry name" value="Ankyrin_rpt-contain_sf"/>
</dbReference>
<feature type="domain" description="PGG" evidence="3">
    <location>
        <begin position="449"/>
        <end position="562"/>
    </location>
</feature>
<keyword evidence="1" id="KW-0040">ANK repeat</keyword>
<keyword evidence="2" id="KW-0472">Membrane</keyword>
<evidence type="ECO:0000313" key="4">
    <source>
        <dbReference type="Proteomes" id="UP000515121"/>
    </source>
</evidence>
<dbReference type="OrthoDB" id="1652385at2759"/>
<dbReference type="InterPro" id="IPR002110">
    <property type="entry name" value="Ankyrin_rpt"/>
</dbReference>
<dbReference type="PANTHER" id="PTHR24177:SF435">
    <property type="entry name" value="ANKYRIN REPEAT-CONTAINING PROTEIN NPR4-LIKE"/>
    <property type="match status" value="1"/>
</dbReference>
<dbReference type="PANTHER" id="PTHR24177">
    <property type="entry name" value="CASKIN"/>
    <property type="match status" value="1"/>
</dbReference>
<dbReference type="Proteomes" id="UP000515121">
    <property type="component" value="Unplaced"/>
</dbReference>
<dbReference type="KEGG" id="dzi:111300879"/>
<keyword evidence="2" id="KW-0812">Transmembrane</keyword>
<dbReference type="SUPFAM" id="SSF48403">
    <property type="entry name" value="Ankyrin repeat"/>
    <property type="match status" value="1"/>
</dbReference>
<feature type="repeat" description="ANK" evidence="1">
    <location>
        <begin position="85"/>
        <end position="117"/>
    </location>
</feature>
<name>A0A6P5ZHJ3_DURZI</name>
<keyword evidence="2" id="KW-1133">Transmembrane helix</keyword>
<feature type="transmembrane region" description="Helical" evidence="2">
    <location>
        <begin position="494"/>
        <end position="517"/>
    </location>
</feature>
<evidence type="ECO:0000256" key="2">
    <source>
        <dbReference type="SAM" id="Phobius"/>
    </source>
</evidence>
<dbReference type="GO" id="GO:0016020">
    <property type="term" value="C:membrane"/>
    <property type="evidence" value="ECO:0007669"/>
    <property type="project" value="TreeGrafter"/>
</dbReference>
<dbReference type="GeneID" id="111300879"/>
<evidence type="ECO:0000313" key="5">
    <source>
        <dbReference type="RefSeq" id="XP_022752204.1"/>
    </source>
</evidence>
<feature type="transmembrane region" description="Helical" evidence="2">
    <location>
        <begin position="569"/>
        <end position="590"/>
    </location>
</feature>
<dbReference type="RefSeq" id="XP_022752204.1">
    <property type="nucleotide sequence ID" value="XM_022896469.1"/>
</dbReference>
<dbReference type="Gene3D" id="1.25.40.20">
    <property type="entry name" value="Ankyrin repeat-containing domain"/>
    <property type="match status" value="1"/>
</dbReference>
<dbReference type="Pfam" id="PF13962">
    <property type="entry name" value="PGG"/>
    <property type="match status" value="1"/>
</dbReference>